<evidence type="ECO:0000256" key="4">
    <source>
        <dbReference type="ARBA" id="ARBA00022692"/>
    </source>
</evidence>
<keyword evidence="2 7" id="KW-0813">Transport</keyword>
<dbReference type="GO" id="GO:1990539">
    <property type="term" value="P:fructose import across plasma membrane"/>
    <property type="evidence" value="ECO:0007669"/>
    <property type="project" value="UniProtKB-ARBA"/>
</dbReference>
<keyword evidence="4 8" id="KW-0812">Transmembrane</keyword>
<evidence type="ECO:0000256" key="5">
    <source>
        <dbReference type="ARBA" id="ARBA00022989"/>
    </source>
</evidence>
<dbReference type="PANTHER" id="PTHR23503:SF8">
    <property type="entry name" value="FACILITATED GLUCOSE TRANSPORTER PROTEIN 1"/>
    <property type="match status" value="1"/>
</dbReference>
<dbReference type="Gene3D" id="1.20.1250.20">
    <property type="entry name" value="MFS general substrate transporter like domains"/>
    <property type="match status" value="1"/>
</dbReference>
<feature type="transmembrane region" description="Helical" evidence="8">
    <location>
        <begin position="379"/>
        <end position="400"/>
    </location>
</feature>
<feature type="transmembrane region" description="Helical" evidence="8">
    <location>
        <begin position="445"/>
        <end position="465"/>
    </location>
</feature>
<comment type="similarity">
    <text evidence="7">Belongs to the major facilitator superfamily. Sugar transporter (TC 2.A.1.1) family.</text>
</comment>
<dbReference type="PROSITE" id="PS00217">
    <property type="entry name" value="SUGAR_TRANSPORT_2"/>
    <property type="match status" value="1"/>
</dbReference>
<sequence length="503" mass="55649">MEKKCLLSDKSDVSVDQSKLTRIAILESSREERIDAVVIMDEETSSGFNGRLAFSIASCVLGASFTFGYNTGVVNTAEGVIKDFYNRTYQSRDGKAMEQSTMTLLWSFTVAAFALGGMIGGFSAGYFCNKYGRKGTLLRNNLLNLLGGLLMMFSDNAKSYEMLIAGRLVIGICAGIFTGAAPLYLSEIAPISLRGFAGVFNQLAITFGVMISEILGLQFILGTDNYWKYAVGMTIVPMCFQLCTLVWCPESPRYLMLLKSDEESAEKALKWLRNKVDVSDEIEEMRKEGERMRKSKKFSITDLFHHKELLTPLIIGLVMQLSQQWGGINAVIYYSTEIFEGAGLSKANAQYATVGVGGVNVAMTFVSALIMDRAGRRTLHLIGLGGMFVGSVVLTIGLEYQSDHKWLSYLCIVAVVLYIIFFATGPGSIPWFIVAELFDQQSRSAAVSLAVLTNWFANFCVALGYPEMNTHLKQLSFVPFVCLLILLLVVHIFQSARDQRKKH</sequence>
<dbReference type="InterPro" id="IPR003663">
    <property type="entry name" value="Sugar/inositol_transpt"/>
</dbReference>
<evidence type="ECO:0000313" key="10">
    <source>
        <dbReference type="EMBL" id="CAC5397151.1"/>
    </source>
</evidence>
<dbReference type="FunFam" id="1.20.1250.20:FF:001511">
    <property type="entry name" value="Solute carrier family 2, facilitated glucose transporter member 5"/>
    <property type="match status" value="1"/>
</dbReference>
<dbReference type="InterPro" id="IPR020846">
    <property type="entry name" value="MFS_dom"/>
</dbReference>
<feature type="transmembrane region" description="Helical" evidence="8">
    <location>
        <begin position="406"/>
        <end position="433"/>
    </location>
</feature>
<keyword evidence="6 8" id="KW-0472">Membrane</keyword>
<dbReference type="InterPro" id="IPR036259">
    <property type="entry name" value="MFS_trans_sf"/>
</dbReference>
<dbReference type="SUPFAM" id="SSF103473">
    <property type="entry name" value="MFS general substrate transporter"/>
    <property type="match status" value="1"/>
</dbReference>
<keyword evidence="11" id="KW-1185">Reference proteome</keyword>
<organism evidence="10 11">
    <name type="scientific">Mytilus coruscus</name>
    <name type="common">Sea mussel</name>
    <dbReference type="NCBI Taxonomy" id="42192"/>
    <lineage>
        <taxon>Eukaryota</taxon>
        <taxon>Metazoa</taxon>
        <taxon>Spiralia</taxon>
        <taxon>Lophotrochozoa</taxon>
        <taxon>Mollusca</taxon>
        <taxon>Bivalvia</taxon>
        <taxon>Autobranchia</taxon>
        <taxon>Pteriomorphia</taxon>
        <taxon>Mytilida</taxon>
        <taxon>Mytiloidea</taxon>
        <taxon>Mytilidae</taxon>
        <taxon>Mytilinae</taxon>
        <taxon>Mytilus</taxon>
    </lineage>
</organism>
<evidence type="ECO:0000256" key="1">
    <source>
        <dbReference type="ARBA" id="ARBA00004651"/>
    </source>
</evidence>
<feature type="transmembrane region" description="Helical" evidence="8">
    <location>
        <begin position="477"/>
        <end position="493"/>
    </location>
</feature>
<dbReference type="PANTHER" id="PTHR23503">
    <property type="entry name" value="SOLUTE CARRIER FAMILY 2"/>
    <property type="match status" value="1"/>
</dbReference>
<evidence type="ECO:0000256" key="8">
    <source>
        <dbReference type="SAM" id="Phobius"/>
    </source>
</evidence>
<dbReference type="NCBIfam" id="TIGR00879">
    <property type="entry name" value="SP"/>
    <property type="match status" value="1"/>
</dbReference>
<dbReference type="InterPro" id="IPR045263">
    <property type="entry name" value="GLUT"/>
</dbReference>
<evidence type="ECO:0000259" key="9">
    <source>
        <dbReference type="PROSITE" id="PS50850"/>
    </source>
</evidence>
<evidence type="ECO:0000256" key="2">
    <source>
        <dbReference type="ARBA" id="ARBA00022448"/>
    </source>
</evidence>
<evidence type="ECO:0000313" key="11">
    <source>
        <dbReference type="Proteomes" id="UP000507470"/>
    </source>
</evidence>
<feature type="transmembrane region" description="Helical" evidence="8">
    <location>
        <begin position="197"/>
        <end position="220"/>
    </location>
</feature>
<accession>A0A6J8CMP6</accession>
<gene>
    <name evidence="10" type="ORF">MCOR_31613</name>
</gene>
<dbReference type="PROSITE" id="PS50850">
    <property type="entry name" value="MFS"/>
    <property type="match status" value="1"/>
</dbReference>
<reference evidence="10 11" key="1">
    <citation type="submission" date="2020-06" db="EMBL/GenBank/DDBJ databases">
        <authorList>
            <person name="Li R."/>
            <person name="Bekaert M."/>
        </authorList>
    </citation>
    <scope>NUCLEOTIDE SEQUENCE [LARGE SCALE GENOMIC DNA]</scope>
    <source>
        <strain evidence="11">wild</strain>
    </source>
</reference>
<dbReference type="PRINTS" id="PR00171">
    <property type="entry name" value="SUGRTRNSPORT"/>
</dbReference>
<name>A0A6J8CMP6_MYTCO</name>
<dbReference type="GO" id="GO:0005353">
    <property type="term" value="F:fructose transmembrane transporter activity"/>
    <property type="evidence" value="ECO:0007669"/>
    <property type="project" value="UniProtKB-ARBA"/>
</dbReference>
<dbReference type="OrthoDB" id="4540492at2759"/>
<dbReference type="AlphaFoldDB" id="A0A6J8CMP6"/>
<evidence type="ECO:0000256" key="3">
    <source>
        <dbReference type="ARBA" id="ARBA00022475"/>
    </source>
</evidence>
<feature type="transmembrane region" description="Helical" evidence="8">
    <location>
        <begin position="104"/>
        <end position="128"/>
    </location>
</feature>
<dbReference type="InterPro" id="IPR005828">
    <property type="entry name" value="MFS_sugar_transport-like"/>
</dbReference>
<feature type="transmembrane region" description="Helical" evidence="8">
    <location>
        <begin position="52"/>
        <end position="69"/>
    </location>
</feature>
<dbReference type="Proteomes" id="UP000507470">
    <property type="component" value="Unassembled WGS sequence"/>
</dbReference>
<feature type="transmembrane region" description="Helical" evidence="8">
    <location>
        <begin position="226"/>
        <end position="248"/>
    </location>
</feature>
<proteinExistence type="inferred from homology"/>
<keyword evidence="3" id="KW-1003">Cell membrane</keyword>
<dbReference type="PROSITE" id="PS00216">
    <property type="entry name" value="SUGAR_TRANSPORT_1"/>
    <property type="match status" value="1"/>
</dbReference>
<keyword evidence="5 8" id="KW-1133">Transmembrane helix</keyword>
<feature type="domain" description="Major facilitator superfamily (MFS) profile" evidence="9">
    <location>
        <begin position="56"/>
        <end position="499"/>
    </location>
</feature>
<feature type="transmembrane region" description="Helical" evidence="8">
    <location>
        <begin position="163"/>
        <end position="185"/>
    </location>
</feature>
<protein>
    <submittedName>
        <fullName evidence="10">SLC2A1</fullName>
    </submittedName>
</protein>
<dbReference type="Pfam" id="PF00083">
    <property type="entry name" value="Sugar_tr"/>
    <property type="match status" value="1"/>
</dbReference>
<comment type="subcellular location">
    <subcellularLocation>
        <location evidence="1">Cell membrane</location>
        <topology evidence="1">Multi-pass membrane protein</topology>
    </subcellularLocation>
</comment>
<dbReference type="InterPro" id="IPR005829">
    <property type="entry name" value="Sugar_transporter_CS"/>
</dbReference>
<dbReference type="GO" id="GO:0005886">
    <property type="term" value="C:plasma membrane"/>
    <property type="evidence" value="ECO:0007669"/>
    <property type="project" value="UniProtKB-SubCell"/>
</dbReference>
<evidence type="ECO:0000256" key="6">
    <source>
        <dbReference type="ARBA" id="ARBA00023136"/>
    </source>
</evidence>
<dbReference type="EMBL" id="CACVKT020005665">
    <property type="protein sequence ID" value="CAC5397151.1"/>
    <property type="molecule type" value="Genomic_DNA"/>
</dbReference>
<evidence type="ECO:0000256" key="7">
    <source>
        <dbReference type="RuleBase" id="RU003346"/>
    </source>
</evidence>